<sequence>MNTSLITQEIEGFLSKTFYVNPFILNSQSRLQEDLKLNHIEFLEVIYVLEQRYGIEINDADLIKCKRVLDLSLMFSKTGEAF</sequence>
<name>A0A1I5TNV2_9BACT</name>
<reference evidence="1 2" key="1">
    <citation type="submission" date="2016-10" db="EMBL/GenBank/DDBJ databases">
        <authorList>
            <person name="de Groot N.N."/>
        </authorList>
    </citation>
    <scope>NUCLEOTIDE SEQUENCE [LARGE SCALE GENOMIC DNA]</scope>
    <source>
        <strain evidence="2">E92,LMG 26720,CCM 7988</strain>
    </source>
</reference>
<proteinExistence type="predicted"/>
<dbReference type="Gene3D" id="1.10.1200.10">
    <property type="entry name" value="ACP-like"/>
    <property type="match status" value="1"/>
</dbReference>
<keyword evidence="2" id="KW-1185">Reference proteome</keyword>
<evidence type="ECO:0000313" key="1">
    <source>
        <dbReference type="EMBL" id="SFP84762.1"/>
    </source>
</evidence>
<dbReference type="STRING" id="1079859.SAMN04515674_106133"/>
<dbReference type="EMBL" id="FOXH01000006">
    <property type="protein sequence ID" value="SFP84762.1"/>
    <property type="molecule type" value="Genomic_DNA"/>
</dbReference>
<protein>
    <submittedName>
        <fullName evidence="1">Acyl carrier protein</fullName>
    </submittedName>
</protein>
<dbReference type="RefSeq" id="WP_092017308.1">
    <property type="nucleotide sequence ID" value="NZ_FOXH01000006.1"/>
</dbReference>
<evidence type="ECO:0000313" key="2">
    <source>
        <dbReference type="Proteomes" id="UP000199306"/>
    </source>
</evidence>
<dbReference type="AlphaFoldDB" id="A0A1I5TNV2"/>
<gene>
    <name evidence="1" type="ORF">SAMN04515674_106133</name>
</gene>
<accession>A0A1I5TNV2</accession>
<dbReference type="OrthoDB" id="1004764at2"/>
<dbReference type="SUPFAM" id="SSF47336">
    <property type="entry name" value="ACP-like"/>
    <property type="match status" value="1"/>
</dbReference>
<dbReference type="Proteomes" id="UP000199306">
    <property type="component" value="Unassembled WGS sequence"/>
</dbReference>
<organism evidence="1 2">
    <name type="scientific">Pseudarcicella hirudinis</name>
    <dbReference type="NCBI Taxonomy" id="1079859"/>
    <lineage>
        <taxon>Bacteria</taxon>
        <taxon>Pseudomonadati</taxon>
        <taxon>Bacteroidota</taxon>
        <taxon>Cytophagia</taxon>
        <taxon>Cytophagales</taxon>
        <taxon>Flectobacillaceae</taxon>
        <taxon>Pseudarcicella</taxon>
    </lineage>
</organism>
<dbReference type="InterPro" id="IPR036736">
    <property type="entry name" value="ACP-like_sf"/>
</dbReference>